<name>A0AAD5R3B5_PARTN</name>
<dbReference type="EMBL" id="JAHQIW010006292">
    <property type="protein sequence ID" value="KAJ1368746.1"/>
    <property type="molecule type" value="Genomic_DNA"/>
</dbReference>
<dbReference type="AlphaFoldDB" id="A0AAD5R3B5"/>
<proteinExistence type="predicted"/>
<organism evidence="1 2">
    <name type="scientific">Parelaphostrongylus tenuis</name>
    <name type="common">Meningeal worm</name>
    <dbReference type="NCBI Taxonomy" id="148309"/>
    <lineage>
        <taxon>Eukaryota</taxon>
        <taxon>Metazoa</taxon>
        <taxon>Ecdysozoa</taxon>
        <taxon>Nematoda</taxon>
        <taxon>Chromadorea</taxon>
        <taxon>Rhabditida</taxon>
        <taxon>Rhabditina</taxon>
        <taxon>Rhabditomorpha</taxon>
        <taxon>Strongyloidea</taxon>
        <taxon>Metastrongylidae</taxon>
        <taxon>Parelaphostrongylus</taxon>
    </lineage>
</organism>
<evidence type="ECO:0000313" key="2">
    <source>
        <dbReference type="Proteomes" id="UP001196413"/>
    </source>
</evidence>
<gene>
    <name evidence="1" type="ORF">KIN20_030018</name>
</gene>
<sequence>MHNDPSIAGKLRDRLLRKSLAKDDDVVTLDDSDNDKSAEATKLDTIAIELSSDDEEVWKDVDRISMHSLLEPAKLLWKDFSL</sequence>
<accession>A0AAD5R3B5</accession>
<dbReference type="Proteomes" id="UP001196413">
    <property type="component" value="Unassembled WGS sequence"/>
</dbReference>
<reference evidence="1" key="1">
    <citation type="submission" date="2021-06" db="EMBL/GenBank/DDBJ databases">
        <title>Parelaphostrongylus tenuis whole genome reference sequence.</title>
        <authorList>
            <person name="Garwood T.J."/>
            <person name="Larsen P.A."/>
            <person name="Fountain-Jones N.M."/>
            <person name="Garbe J.R."/>
            <person name="Macchietto M.G."/>
            <person name="Kania S.A."/>
            <person name="Gerhold R.W."/>
            <person name="Richards J.E."/>
            <person name="Wolf T.M."/>
        </authorList>
    </citation>
    <scope>NUCLEOTIDE SEQUENCE</scope>
    <source>
        <strain evidence="1">MNPRO001-30</strain>
        <tissue evidence="1">Meninges</tissue>
    </source>
</reference>
<comment type="caution">
    <text evidence="1">The sequence shown here is derived from an EMBL/GenBank/DDBJ whole genome shotgun (WGS) entry which is preliminary data.</text>
</comment>
<keyword evidence="2" id="KW-1185">Reference proteome</keyword>
<evidence type="ECO:0000313" key="1">
    <source>
        <dbReference type="EMBL" id="KAJ1368746.1"/>
    </source>
</evidence>
<protein>
    <submittedName>
        <fullName evidence="1">Uncharacterized protein</fullName>
    </submittedName>
</protein>